<evidence type="ECO:0000313" key="3">
    <source>
        <dbReference type="EMBL" id="KYP64373.1"/>
    </source>
</evidence>
<gene>
    <name evidence="3" type="ORF">KK1_018969</name>
</gene>
<feature type="domain" description="Putative plant transposon protein" evidence="2">
    <location>
        <begin position="8"/>
        <end position="123"/>
    </location>
</feature>
<dbReference type="AlphaFoldDB" id="A0A151TBG6"/>
<reference evidence="3 4" key="1">
    <citation type="journal article" date="2012" name="Nat. Biotechnol.">
        <title>Draft genome sequence of pigeonpea (Cajanus cajan), an orphan legume crop of resource-poor farmers.</title>
        <authorList>
            <person name="Varshney R.K."/>
            <person name="Chen W."/>
            <person name="Li Y."/>
            <person name="Bharti A.K."/>
            <person name="Saxena R.K."/>
            <person name="Schlueter J.A."/>
            <person name="Donoghue M.T."/>
            <person name="Azam S."/>
            <person name="Fan G."/>
            <person name="Whaley A.M."/>
            <person name="Farmer A.D."/>
            <person name="Sheridan J."/>
            <person name="Iwata A."/>
            <person name="Tuteja R."/>
            <person name="Penmetsa R.V."/>
            <person name="Wu W."/>
            <person name="Upadhyaya H.D."/>
            <person name="Yang S.P."/>
            <person name="Shah T."/>
            <person name="Saxena K.B."/>
            <person name="Michael T."/>
            <person name="McCombie W.R."/>
            <person name="Yang B."/>
            <person name="Zhang G."/>
            <person name="Yang H."/>
            <person name="Wang J."/>
            <person name="Spillane C."/>
            <person name="Cook D.R."/>
            <person name="May G.D."/>
            <person name="Xu X."/>
            <person name="Jackson S.A."/>
        </authorList>
    </citation>
    <scope>NUCLEOTIDE SEQUENCE [LARGE SCALE GENOMIC DNA]</scope>
    <source>
        <strain evidence="4">cv. Asha</strain>
    </source>
</reference>
<feature type="region of interest" description="Disordered" evidence="1">
    <location>
        <begin position="238"/>
        <end position="289"/>
    </location>
</feature>
<dbReference type="Gramene" id="C.cajan_18430.t">
    <property type="protein sequence ID" value="C.cajan_18430.t"/>
    <property type="gene ID" value="C.cajan_18430"/>
</dbReference>
<dbReference type="InterPro" id="IPR046796">
    <property type="entry name" value="Transposase_32_dom"/>
</dbReference>
<sequence length="289" mass="32045">MKTAMNEEMSTSVLETLSLPGRQYQTGTKNQPTHILRAELKSVVRLWQAVLYNNVIPLTHTSDITISRAKLIFCILLQKDVDIATLISNEIHAIVLSKPSKSGAVRPLAFPGLITGLCKAKGVVIPQPLVPIRRKIDHVFVNARYYNPREFPWASRRSRPPPTYSQSPPQVTSPPVPPTEMTHLRHVQLQQAANHRGQLALHSYFYHYTLNQANTGGSLYPWPTPEQFQDAILWPGDGPVFSGGGGEPEQPHVGEQGQRFDAEVEEEGIDGGEDNEEGVEDEGSLSPTF</sequence>
<keyword evidence="4" id="KW-1185">Reference proteome</keyword>
<proteinExistence type="predicted"/>
<accession>A0A151TBG6</accession>
<evidence type="ECO:0000313" key="4">
    <source>
        <dbReference type="Proteomes" id="UP000075243"/>
    </source>
</evidence>
<organism evidence="3 4">
    <name type="scientific">Cajanus cajan</name>
    <name type="common">Pigeon pea</name>
    <name type="synonym">Cajanus indicus</name>
    <dbReference type="NCBI Taxonomy" id="3821"/>
    <lineage>
        <taxon>Eukaryota</taxon>
        <taxon>Viridiplantae</taxon>
        <taxon>Streptophyta</taxon>
        <taxon>Embryophyta</taxon>
        <taxon>Tracheophyta</taxon>
        <taxon>Spermatophyta</taxon>
        <taxon>Magnoliopsida</taxon>
        <taxon>eudicotyledons</taxon>
        <taxon>Gunneridae</taxon>
        <taxon>Pentapetalae</taxon>
        <taxon>rosids</taxon>
        <taxon>fabids</taxon>
        <taxon>Fabales</taxon>
        <taxon>Fabaceae</taxon>
        <taxon>Papilionoideae</taxon>
        <taxon>50 kb inversion clade</taxon>
        <taxon>NPAAA clade</taxon>
        <taxon>indigoferoid/millettioid clade</taxon>
        <taxon>Phaseoleae</taxon>
        <taxon>Cajanus</taxon>
    </lineage>
</organism>
<name>A0A151TBG6_CAJCA</name>
<dbReference type="Pfam" id="PF20167">
    <property type="entry name" value="Transposase_32"/>
    <property type="match status" value="1"/>
</dbReference>
<feature type="region of interest" description="Disordered" evidence="1">
    <location>
        <begin position="156"/>
        <end position="180"/>
    </location>
</feature>
<dbReference type="Proteomes" id="UP000075243">
    <property type="component" value="Chromosome 7"/>
</dbReference>
<dbReference type="EMBL" id="CM003609">
    <property type="protein sequence ID" value="KYP64373.1"/>
    <property type="molecule type" value="Genomic_DNA"/>
</dbReference>
<dbReference type="OMA" id="THTSDIN"/>
<feature type="compositionally biased region" description="Acidic residues" evidence="1">
    <location>
        <begin position="263"/>
        <end position="283"/>
    </location>
</feature>
<evidence type="ECO:0000259" key="2">
    <source>
        <dbReference type="Pfam" id="PF20167"/>
    </source>
</evidence>
<evidence type="ECO:0000256" key="1">
    <source>
        <dbReference type="SAM" id="MobiDB-lite"/>
    </source>
</evidence>
<protein>
    <recommendedName>
        <fullName evidence="2">Putative plant transposon protein domain-containing protein</fullName>
    </recommendedName>
</protein>